<dbReference type="PANTHER" id="PTHR34820:SF4">
    <property type="entry name" value="INNER MEMBRANE PROTEIN YEBZ"/>
    <property type="match status" value="1"/>
</dbReference>
<dbReference type="Proteomes" id="UP000597886">
    <property type="component" value="Unassembled WGS sequence"/>
</dbReference>
<proteinExistence type="predicted"/>
<dbReference type="GO" id="GO:0005886">
    <property type="term" value="C:plasma membrane"/>
    <property type="evidence" value="ECO:0007669"/>
    <property type="project" value="UniProtKB-SubCell"/>
</dbReference>
<name>A0AA90YZE3_9RHOB</name>
<feature type="transmembrane region" description="Helical" evidence="6">
    <location>
        <begin position="184"/>
        <end position="207"/>
    </location>
</feature>
<keyword evidence="3 6" id="KW-0812">Transmembrane</keyword>
<feature type="domain" description="Copper resistance protein D" evidence="7">
    <location>
        <begin position="184"/>
        <end position="280"/>
    </location>
</feature>
<feature type="transmembrane region" description="Helical" evidence="6">
    <location>
        <begin position="219"/>
        <end position="239"/>
    </location>
</feature>
<organism evidence="8 9">
    <name type="scientific">Ruegeria atlantica</name>
    <dbReference type="NCBI Taxonomy" id="81569"/>
    <lineage>
        <taxon>Bacteria</taxon>
        <taxon>Pseudomonadati</taxon>
        <taxon>Pseudomonadota</taxon>
        <taxon>Alphaproteobacteria</taxon>
        <taxon>Rhodobacterales</taxon>
        <taxon>Roseobacteraceae</taxon>
        <taxon>Ruegeria</taxon>
    </lineage>
</organism>
<dbReference type="Pfam" id="PF05425">
    <property type="entry name" value="CopD"/>
    <property type="match status" value="1"/>
</dbReference>
<dbReference type="PANTHER" id="PTHR34820">
    <property type="entry name" value="INNER MEMBRANE PROTEIN YEBZ"/>
    <property type="match status" value="1"/>
</dbReference>
<sequence>MPDIWAIAAILTKLVLYIGFAGSAGLVIVGCLYSGLVAPVNLAMTRQARALAWLALVATAVGFLLRGAALTGGVDGMVDPQMLGLLWQTSVGDTLVYRLAGAALILVGLSVPRFGQWIALLGGTIALWSFAQIGHVPELESFGIQLLLLLHLLCVAFWLGIFSPLRNMALAPEHLKDASELGHVFGQAATWLVPALIVAGLWMAWLLVGNLQGLLITGYGQALLLNVFFVALLLILAAANKLRFVPAMQGGEVKAAQRLARSIEVEALMVLMVLATTATLTSVLTLPNSGH</sequence>
<feature type="transmembrane region" description="Helical" evidence="6">
    <location>
        <begin position="94"/>
        <end position="111"/>
    </location>
</feature>
<dbReference type="AlphaFoldDB" id="A0AA90YZE3"/>
<dbReference type="InterPro" id="IPR008457">
    <property type="entry name" value="Cu-R_CopD_dom"/>
</dbReference>
<keyword evidence="4 6" id="KW-1133">Transmembrane helix</keyword>
<keyword evidence="5 6" id="KW-0472">Membrane</keyword>
<feature type="transmembrane region" description="Helical" evidence="6">
    <location>
        <begin position="267"/>
        <end position="286"/>
    </location>
</feature>
<evidence type="ECO:0000256" key="1">
    <source>
        <dbReference type="ARBA" id="ARBA00004651"/>
    </source>
</evidence>
<evidence type="ECO:0000256" key="2">
    <source>
        <dbReference type="ARBA" id="ARBA00022475"/>
    </source>
</evidence>
<evidence type="ECO:0000259" key="7">
    <source>
        <dbReference type="Pfam" id="PF05425"/>
    </source>
</evidence>
<comment type="subcellular location">
    <subcellularLocation>
        <location evidence="1">Cell membrane</location>
        <topology evidence="1">Multi-pass membrane protein</topology>
    </subcellularLocation>
</comment>
<dbReference type="GO" id="GO:0006825">
    <property type="term" value="P:copper ion transport"/>
    <property type="evidence" value="ECO:0007669"/>
    <property type="project" value="InterPro"/>
</dbReference>
<evidence type="ECO:0000256" key="5">
    <source>
        <dbReference type="ARBA" id="ARBA00023136"/>
    </source>
</evidence>
<feature type="transmembrane region" description="Helical" evidence="6">
    <location>
        <begin position="142"/>
        <end position="163"/>
    </location>
</feature>
<accession>A0AA90YZE3</accession>
<evidence type="ECO:0000313" key="9">
    <source>
        <dbReference type="Proteomes" id="UP000597886"/>
    </source>
</evidence>
<evidence type="ECO:0000256" key="4">
    <source>
        <dbReference type="ARBA" id="ARBA00022989"/>
    </source>
</evidence>
<reference evidence="8" key="1">
    <citation type="submission" date="2019-12" db="EMBL/GenBank/DDBJ databases">
        <title>Ruegeria JWLKs population differentiation of coral mucus and skeleton niches.</title>
        <authorList>
            <person name="Luo D."/>
        </authorList>
    </citation>
    <scope>NUCLEOTIDE SEQUENCE</scope>
    <source>
        <strain evidence="8">HKCCD6181</strain>
    </source>
</reference>
<feature type="transmembrane region" description="Helical" evidence="6">
    <location>
        <begin position="118"/>
        <end position="136"/>
    </location>
</feature>
<feature type="transmembrane region" description="Helical" evidence="6">
    <location>
        <begin position="50"/>
        <end position="74"/>
    </location>
</feature>
<evidence type="ECO:0000256" key="3">
    <source>
        <dbReference type="ARBA" id="ARBA00022692"/>
    </source>
</evidence>
<gene>
    <name evidence="8" type="ORF">GS634_06935</name>
</gene>
<evidence type="ECO:0000256" key="6">
    <source>
        <dbReference type="SAM" id="Phobius"/>
    </source>
</evidence>
<evidence type="ECO:0000313" key="8">
    <source>
        <dbReference type="EMBL" id="NOE17856.1"/>
    </source>
</evidence>
<comment type="caution">
    <text evidence="8">The sequence shown here is derived from an EMBL/GenBank/DDBJ whole genome shotgun (WGS) entry which is preliminary data.</text>
</comment>
<protein>
    <submittedName>
        <fullName evidence="8">Copper-binding protein</fullName>
    </submittedName>
</protein>
<feature type="transmembrane region" description="Helical" evidence="6">
    <location>
        <begin position="14"/>
        <end position="38"/>
    </location>
</feature>
<dbReference type="InterPro" id="IPR032694">
    <property type="entry name" value="CopC/D"/>
</dbReference>
<keyword evidence="2" id="KW-1003">Cell membrane</keyword>
<dbReference type="EMBL" id="WVRA01000002">
    <property type="protein sequence ID" value="NOE17856.1"/>
    <property type="molecule type" value="Genomic_DNA"/>
</dbReference>